<name>A0A9W9ISB4_9EURO</name>
<gene>
    <name evidence="3" type="ORF">N7492_000643</name>
</gene>
<sequence>MFNPAEVAAFYLQRELDKRRLPTRPFRRMPNLEGTKFENRIYEAVANRHGGAVRLLIKAGAYVDAIVEVPYPHPPLEPPNSPGLMGKGLFSHRYDGVVANQPDHTELSTIDTQKYPLKFSLSPNPSRSESSIGRNQVGQDEILLENGIDESADSTQPKCDWISGVYLCAKGSVVVLLLNLILIAVAAGLSNKYAGHGFASRSAFYRGSCTVTKRWNIALHLIVNGLSTCILAASNYCMQSLVAPTREEIDDSHARRRWLDIGGASIRNLGVIGPYRLILWLVLLLTATPFHLLYNSMIFQSQATTEYEMVIGPKDLSPDNIWNLTTPGLEQCFTKHLDLTSGIPLSPNMDVSTMLSQANSAPGKLDWHTFASSIANGQYKRLTASQCETFLNTQNPVGVKSVVALANDLSVSDGGNKAILMTSFSSGDPGIITGSGITDQRVEGDIFAEQSIVLSVPSHDGRLYYTSSNYTTQSSCVDDGASMTACSDVDTMLAQTVTDETLSLDGTKSYLEQNHIQDVNVEGYDTTCKSSTASSGSSHVVDSCLAIQADEQCQLLYSPPICIVIMLTGLVKVIAMILAARIGRFRPPPLLTLGDAVASFMTKPDPTTEGICWISGADVRSGKWKKQSHGQQNLAVEAESTQDEKTIIFRRLSPRKFWMQAASARRWIITIVVCLACITAGSYLLERAITTGPSSYMYDHRPGLTPSVLHSWWRDGLLSESYSQVDLKSTKLTTLGCIVVANTPQLAVTLSYYGFNSVLTSMLAAAEYNSYGTRPKPLRVTWPVKGSKQKSTYWLSVPYQYAIPVMVVYTVLHWLISQSIFYVLLIPFHSNGQPNDKLTVSELGYSPLPIFLAILVGGLMACILIGLSFRQFPSQMPLAGTCSIALSAACHPGKDENLDSAALGYLKWGETAAAPAWAADHFDGIEQKGHCSFSVLDVEQPSSERVYA</sequence>
<dbReference type="AlphaFoldDB" id="A0A9W9ISB4"/>
<protein>
    <recommendedName>
        <fullName evidence="2">DUF6536 domain-containing protein</fullName>
    </recommendedName>
</protein>
<evidence type="ECO:0000313" key="3">
    <source>
        <dbReference type="EMBL" id="KAJ5183027.1"/>
    </source>
</evidence>
<keyword evidence="1" id="KW-1133">Transmembrane helix</keyword>
<comment type="caution">
    <text evidence="3">The sequence shown here is derived from an EMBL/GenBank/DDBJ whole genome shotgun (WGS) entry which is preliminary data.</text>
</comment>
<dbReference type="PANTHER" id="PTHR35395:SF1">
    <property type="entry name" value="DUF6536 DOMAIN-CONTAINING PROTEIN"/>
    <property type="match status" value="1"/>
</dbReference>
<evidence type="ECO:0000313" key="4">
    <source>
        <dbReference type="Proteomes" id="UP001146351"/>
    </source>
</evidence>
<dbReference type="Proteomes" id="UP001146351">
    <property type="component" value="Unassembled WGS sequence"/>
</dbReference>
<proteinExistence type="predicted"/>
<feature type="domain" description="DUF6536" evidence="2">
    <location>
        <begin position="161"/>
        <end position="315"/>
    </location>
</feature>
<dbReference type="EMBL" id="JAPQKO010000001">
    <property type="protein sequence ID" value="KAJ5183027.1"/>
    <property type="molecule type" value="Genomic_DNA"/>
</dbReference>
<reference evidence="3" key="2">
    <citation type="journal article" date="2023" name="IMA Fungus">
        <title>Comparative genomic study of the Penicillium genus elucidates a diverse pangenome and 15 lateral gene transfer events.</title>
        <authorList>
            <person name="Petersen C."/>
            <person name="Sorensen T."/>
            <person name="Nielsen M.R."/>
            <person name="Sondergaard T.E."/>
            <person name="Sorensen J.L."/>
            <person name="Fitzpatrick D.A."/>
            <person name="Frisvad J.C."/>
            <person name="Nielsen K.L."/>
        </authorList>
    </citation>
    <scope>NUCLEOTIDE SEQUENCE</scope>
    <source>
        <strain evidence="3">IBT 21917</strain>
    </source>
</reference>
<keyword evidence="4" id="KW-1185">Reference proteome</keyword>
<feature type="transmembrane region" description="Helical" evidence="1">
    <location>
        <begin position="561"/>
        <end position="582"/>
    </location>
</feature>
<evidence type="ECO:0000256" key="1">
    <source>
        <dbReference type="SAM" id="Phobius"/>
    </source>
</evidence>
<evidence type="ECO:0000259" key="2">
    <source>
        <dbReference type="Pfam" id="PF20163"/>
    </source>
</evidence>
<feature type="transmembrane region" description="Helical" evidence="1">
    <location>
        <begin position="848"/>
        <end position="869"/>
    </location>
</feature>
<feature type="transmembrane region" description="Helical" evidence="1">
    <location>
        <begin position="173"/>
        <end position="194"/>
    </location>
</feature>
<keyword evidence="1" id="KW-0472">Membrane</keyword>
<feature type="transmembrane region" description="Helical" evidence="1">
    <location>
        <begin position="801"/>
        <end position="828"/>
    </location>
</feature>
<feature type="transmembrane region" description="Helical" evidence="1">
    <location>
        <begin position="667"/>
        <end position="685"/>
    </location>
</feature>
<reference evidence="3" key="1">
    <citation type="submission" date="2022-11" db="EMBL/GenBank/DDBJ databases">
        <authorList>
            <person name="Petersen C."/>
        </authorList>
    </citation>
    <scope>NUCLEOTIDE SEQUENCE</scope>
    <source>
        <strain evidence="3">IBT 21917</strain>
    </source>
</reference>
<keyword evidence="1" id="KW-0812">Transmembrane</keyword>
<dbReference type="PANTHER" id="PTHR35395">
    <property type="entry name" value="DUF6536 DOMAIN-CONTAINING PROTEIN"/>
    <property type="match status" value="1"/>
</dbReference>
<dbReference type="OrthoDB" id="5429634at2759"/>
<feature type="transmembrane region" description="Helical" evidence="1">
    <location>
        <begin position="215"/>
        <end position="236"/>
    </location>
</feature>
<dbReference type="InterPro" id="IPR046623">
    <property type="entry name" value="DUF6536"/>
</dbReference>
<feature type="transmembrane region" description="Helical" evidence="1">
    <location>
        <begin position="277"/>
        <end position="294"/>
    </location>
</feature>
<accession>A0A9W9ISB4</accession>
<dbReference type="Pfam" id="PF20163">
    <property type="entry name" value="DUF6536"/>
    <property type="match status" value="1"/>
</dbReference>
<organism evidence="3 4">
    <name type="scientific">Penicillium capsulatum</name>
    <dbReference type="NCBI Taxonomy" id="69766"/>
    <lineage>
        <taxon>Eukaryota</taxon>
        <taxon>Fungi</taxon>
        <taxon>Dikarya</taxon>
        <taxon>Ascomycota</taxon>
        <taxon>Pezizomycotina</taxon>
        <taxon>Eurotiomycetes</taxon>
        <taxon>Eurotiomycetidae</taxon>
        <taxon>Eurotiales</taxon>
        <taxon>Aspergillaceae</taxon>
        <taxon>Penicillium</taxon>
    </lineage>
</organism>